<accession>A0ABV4T7W1</accession>
<reference evidence="1 2" key="1">
    <citation type="submission" date="2023-03" db="EMBL/GenBank/DDBJ databases">
        <title>Speciation in Pyrococcus: adaptation to high temperature as a mechanism.</title>
        <authorList>
            <person name="Gu J."/>
        </authorList>
    </citation>
    <scope>NUCLEOTIDE SEQUENCE [LARGE SCALE GENOMIC DNA]</scope>
    <source>
        <strain evidence="1 2">LMOA34</strain>
    </source>
</reference>
<comment type="caution">
    <text evidence="1">The sequence shown here is derived from an EMBL/GenBank/DDBJ whole genome shotgun (WGS) entry which is preliminary data.</text>
</comment>
<evidence type="ECO:0000313" key="2">
    <source>
        <dbReference type="Proteomes" id="UP001571980"/>
    </source>
</evidence>
<sequence length="392" mass="45540">MTDVGSADLLYNCQATSERLRQVAEILYYGEKIDFSTVEVFRKGFIPRQLLPLVKNRENLQRVVMNALHRIVEKEATWRLTYPDDCVPEKVFNAKFEVCGVYVEEEFMYNYAKDLLGVYVPAPYISADVYERTRAKAEKLSKYLGAFTEVRVFFRYRATFSEGLAKLLGVKASYNGPSDLLQGYYEWLASEVKKIRPVYEEYRRTIIEALSGHELLSKLLKDPTSSDVVSNLEDVVELLDITSEFYNAYVYKGKIVIDEFYPDDDGEVDFDSPDYTTYIFKDALGNLIVAYSYGLDESYYMTNPKEIYGGVIIREAKDSVERAFRMRDLISWPFMLSGDYSVWYSSRDRHFTMFVLDVHNTATLEFINGRTYKLEEGEYVLSFPKDTFIMLL</sequence>
<protein>
    <submittedName>
        <fullName evidence="1">Uncharacterized protein</fullName>
    </submittedName>
</protein>
<dbReference type="RefSeq" id="WP_372824680.1">
    <property type="nucleotide sequence ID" value="NZ_JARRIG010000007.1"/>
</dbReference>
<gene>
    <name evidence="1" type="ORF">P8X34_10865</name>
</gene>
<name>A0ABV4T7W1_9EURY</name>
<organism evidence="1 2">
    <name type="scientific">Pyrococcus kukulkanii</name>
    <dbReference type="NCBI Taxonomy" id="1609559"/>
    <lineage>
        <taxon>Archaea</taxon>
        <taxon>Methanobacteriati</taxon>
        <taxon>Methanobacteriota</taxon>
        <taxon>Thermococci</taxon>
        <taxon>Thermococcales</taxon>
        <taxon>Thermococcaceae</taxon>
        <taxon>Pyrococcus</taxon>
    </lineage>
</organism>
<proteinExistence type="predicted"/>
<evidence type="ECO:0000313" key="1">
    <source>
        <dbReference type="EMBL" id="MFA4805227.1"/>
    </source>
</evidence>
<dbReference type="EMBL" id="JARRIG010000007">
    <property type="protein sequence ID" value="MFA4805227.1"/>
    <property type="molecule type" value="Genomic_DNA"/>
</dbReference>
<dbReference type="Proteomes" id="UP001571980">
    <property type="component" value="Unassembled WGS sequence"/>
</dbReference>
<keyword evidence="2" id="KW-1185">Reference proteome</keyword>